<reference evidence="4 5" key="2">
    <citation type="submission" date="2012-08" db="EMBL/GenBank/DDBJ databases">
        <authorList>
            <person name="Gan P.H.P."/>
            <person name="Ikeda K."/>
            <person name="Irieda H."/>
            <person name="Narusaka M."/>
            <person name="O'Connell R.J."/>
            <person name="Narusaka Y."/>
            <person name="Takano Y."/>
            <person name="Kubo Y."/>
            <person name="Shirasu K."/>
        </authorList>
    </citation>
    <scope>NUCLEOTIDE SEQUENCE [LARGE SCALE GENOMIC DNA]</scope>
    <source>
        <strain evidence="4 5">Nara gc5</strain>
    </source>
</reference>
<dbReference type="OrthoDB" id="2975793at2759"/>
<evidence type="ECO:0000313" key="4">
    <source>
        <dbReference type="EMBL" id="KAF4478074.1"/>
    </source>
</evidence>
<protein>
    <recommendedName>
        <fullName evidence="2">Heterokaryon incompatibility domain-containing protein</fullName>
    </recommendedName>
</protein>
<dbReference type="InterPro" id="IPR010730">
    <property type="entry name" value="HET"/>
</dbReference>
<evidence type="ECO:0000259" key="2">
    <source>
        <dbReference type="Pfam" id="PF06985"/>
    </source>
</evidence>
<gene>
    <name evidence="3" type="ORF">CGGC5_10669</name>
    <name evidence="4" type="ORF">CGGC5_v014225</name>
</gene>
<dbReference type="PANTHER" id="PTHR33112:SF12">
    <property type="entry name" value="HETEROKARYON INCOMPATIBILITY DOMAIN-CONTAINING PROTEIN"/>
    <property type="match status" value="1"/>
</dbReference>
<proteinExistence type="predicted"/>
<sequence length="757" mass="85220">MEATQQTARTSIPYSGLLCQHCIDNEVPQLLDDIRDYKFRAEDGSVHVWTASNNTGDDHDDIGDTENSETNPGISLSVGCDAERRIELGTAASILRRKGCPVCDIVIHVLPSEFHSNLSDVNVRLHRPKPDNPGRPSFAVVTKAGQKRSRPPVDRDNQKLYITTISTGDVLTWGCIHASPSRPTNTMLSSSDDGQQEIVQHLTHLQPELLLSVLVGQEYMQDITFKAWEYAFNSTPEQHKVIGNHLKPLFEFLDDGPGLMAMELNEQKLEVRRVTSAVEGALQYIASTQPAPHESQFRILLIDVEENRLVEASTSEKYLALSYVWGTGQVFKTMSTDRERLAKKDSLNCAKLPRIVLDAMSFTKRMEQRYLWVDALCIEQDDVSTQKAAQIANMDAIYRDAYLTLIAWTAKSSDSELPGVSEHLRPQIIRREVGGLLLENHLSEDLALLSDYGKISHYETRAWTFQERLLSKRCLFFHEREALFVSKSDGSTGSVGVSCLELAPGPKGKATGRVLMEVTDKRNNIWTSMFKLMGDGVQSAAPQLEQYGQFVDAFVELNLTKSSDRLNAFQGLLQHMRPDIGDTVSGLPISSSPYCLLWNQDDSDQQATRNHHFPTWSWAGWEGKSSYAWFADNRYEFCIEKIHGSETAYSHPRLLWAAGRDLQPDEADHSISLGSIRFLRFHAETASRASGLGSLPEIPEHHMYVLMAMGKRFDAKKHVKVMEVKPIGNCFERVKLCHLEMNAWQSATRYEQSICLQ</sequence>
<dbReference type="InParanoid" id="L2FQS7"/>
<dbReference type="EMBL" id="ANPB02000008">
    <property type="protein sequence ID" value="KAF4478074.1"/>
    <property type="molecule type" value="Genomic_DNA"/>
</dbReference>
<reference evidence="4 5" key="3">
    <citation type="submission" date="2020-04" db="EMBL/GenBank/DDBJ databases">
        <title>Genome sequencing and assembly of multiple isolates from the Colletotrichum gloeosporioides species complex.</title>
        <authorList>
            <person name="Gan P."/>
            <person name="Shirasu K."/>
        </authorList>
    </citation>
    <scope>NUCLEOTIDE SEQUENCE [LARGE SCALE GENOMIC DNA]</scope>
    <source>
        <strain evidence="4 5">Nara gc5</strain>
    </source>
</reference>
<feature type="domain" description="Heterokaryon incompatibility" evidence="2">
    <location>
        <begin position="318"/>
        <end position="467"/>
    </location>
</feature>
<dbReference type="EMBL" id="KB020900">
    <property type="protein sequence ID" value="ELA28774.1"/>
    <property type="molecule type" value="Genomic_DNA"/>
</dbReference>
<feature type="region of interest" description="Disordered" evidence="1">
    <location>
        <begin position="127"/>
        <end position="154"/>
    </location>
</feature>
<dbReference type="STRING" id="1213859.L2FQS7"/>
<organism evidence="3">
    <name type="scientific">Colletotrichum fructicola (strain Nara gc5)</name>
    <name type="common">Anthracnose fungus</name>
    <name type="synonym">Colletotrichum gloeosporioides (strain Nara gc5)</name>
    <dbReference type="NCBI Taxonomy" id="1213859"/>
    <lineage>
        <taxon>Eukaryota</taxon>
        <taxon>Fungi</taxon>
        <taxon>Dikarya</taxon>
        <taxon>Ascomycota</taxon>
        <taxon>Pezizomycotina</taxon>
        <taxon>Sordariomycetes</taxon>
        <taxon>Hypocreomycetidae</taxon>
        <taxon>Glomerellales</taxon>
        <taxon>Glomerellaceae</taxon>
        <taxon>Colletotrichum</taxon>
        <taxon>Colletotrichum gloeosporioides species complex</taxon>
    </lineage>
</organism>
<dbReference type="AlphaFoldDB" id="L2FQS7"/>
<feature type="region of interest" description="Disordered" evidence="1">
    <location>
        <begin position="50"/>
        <end position="76"/>
    </location>
</feature>
<reference evidence="3" key="1">
    <citation type="submission" date="2012-08" db="EMBL/GenBank/DDBJ databases">
        <title>Genome analysis of Colletotrichum orbiculare and Colletotrichum fructicola.</title>
        <authorList>
            <person name="Gan P.H.P."/>
            <person name="Ikeda K."/>
            <person name="Irieda H."/>
            <person name="Narusaka M."/>
            <person name="O'Connell R.J."/>
            <person name="Narusaka Y."/>
            <person name="Takano Y."/>
            <person name="Kubo Y."/>
            <person name="Shirasu K."/>
        </authorList>
    </citation>
    <scope>NUCLEOTIDE SEQUENCE</scope>
    <source>
        <strain evidence="3">Nara gc5</strain>
    </source>
</reference>
<evidence type="ECO:0000313" key="5">
    <source>
        <dbReference type="Proteomes" id="UP000011096"/>
    </source>
</evidence>
<name>L2FQS7_COLFN</name>
<accession>L2FQS7</accession>
<dbReference type="Pfam" id="PF06985">
    <property type="entry name" value="HET"/>
    <property type="match status" value="1"/>
</dbReference>
<dbReference type="Proteomes" id="UP000011096">
    <property type="component" value="Unassembled WGS sequence"/>
</dbReference>
<dbReference type="HOGENOM" id="CLU_377301_0_0_1"/>
<evidence type="ECO:0000313" key="3">
    <source>
        <dbReference type="EMBL" id="ELA28774.1"/>
    </source>
</evidence>
<feature type="compositionally biased region" description="Acidic residues" evidence="1">
    <location>
        <begin position="58"/>
        <end position="67"/>
    </location>
</feature>
<dbReference type="PANTHER" id="PTHR33112">
    <property type="entry name" value="DOMAIN PROTEIN, PUTATIVE-RELATED"/>
    <property type="match status" value="1"/>
</dbReference>
<evidence type="ECO:0000256" key="1">
    <source>
        <dbReference type="SAM" id="MobiDB-lite"/>
    </source>
</evidence>
<keyword evidence="5" id="KW-1185">Reference proteome</keyword>